<sequence length="438" mass="51715">MKKIIGYVRESTQWQVANGYNLGEQKRKIEEFCKYKYEMGSYELEIKEERGVSARNLKRPQIQSIIELIKAKSIDILVIHNLDRLTRSVKDLAYLIELLEEYSIELVSITESIDTTTPSGRTFILMIGVISQWEEDSISWRTKRGMAEALERGYYCKPRGPFGYARDPHDKRYLIIDDEKAEYIRYIFETVAKSIKTANEIYLDFKKEKVLGKKWGQDDVYRILKNKAYTGDVELFGKVYEGVIPAIVTKELQKEALERVKLRSRKKKYRYPFRGILLCSECGSTLKCDSTHKKIRGKVYKVYQYYFCEYCKNRISQNCIQEQVENKLSRLLDKEHTKEIRKSFLKHLKQVEKDINAVIDLILSQGRSEILIKKYEALVNEREELFKKAEKQDEGNIPLIDMDNLKDLIYKYISHIKVDLIRKSIDVEYKKKFLNKTK</sequence>
<dbReference type="InterPro" id="IPR036162">
    <property type="entry name" value="Resolvase-like_N_sf"/>
</dbReference>
<evidence type="ECO:0008006" key="7">
    <source>
        <dbReference type="Google" id="ProtNLM"/>
    </source>
</evidence>
<gene>
    <name evidence="5" type="ORF">DWX20_02005</name>
</gene>
<feature type="domain" description="Resolvase/invertase-type recombinase catalytic" evidence="3">
    <location>
        <begin position="3"/>
        <end position="153"/>
    </location>
</feature>
<dbReference type="CDD" id="cd03768">
    <property type="entry name" value="SR_ResInv"/>
    <property type="match status" value="1"/>
</dbReference>
<comment type="caution">
    <text evidence="5">The sequence shown here is derived from an EMBL/GenBank/DDBJ whole genome shotgun (WGS) entry which is preliminary data.</text>
</comment>
<evidence type="ECO:0000313" key="5">
    <source>
        <dbReference type="EMBL" id="RGT57848.1"/>
    </source>
</evidence>
<dbReference type="InterPro" id="IPR050639">
    <property type="entry name" value="SSR_resolvase"/>
</dbReference>
<dbReference type="Proteomes" id="UP000284731">
    <property type="component" value="Unassembled WGS sequence"/>
</dbReference>
<feature type="domain" description="Recombinase" evidence="4">
    <location>
        <begin position="161"/>
        <end position="266"/>
    </location>
</feature>
<evidence type="ECO:0000259" key="4">
    <source>
        <dbReference type="PROSITE" id="PS51737"/>
    </source>
</evidence>
<dbReference type="EMBL" id="QRWX01000001">
    <property type="protein sequence ID" value="RGT57848.1"/>
    <property type="molecule type" value="Genomic_DNA"/>
</dbReference>
<dbReference type="InterPro" id="IPR038109">
    <property type="entry name" value="DNA_bind_recomb_sf"/>
</dbReference>
<keyword evidence="1" id="KW-0238">DNA-binding</keyword>
<dbReference type="InterPro" id="IPR006119">
    <property type="entry name" value="Resolv_N"/>
</dbReference>
<evidence type="ECO:0000313" key="6">
    <source>
        <dbReference type="Proteomes" id="UP000284731"/>
    </source>
</evidence>
<evidence type="ECO:0000256" key="1">
    <source>
        <dbReference type="ARBA" id="ARBA00023125"/>
    </source>
</evidence>
<evidence type="ECO:0000256" key="2">
    <source>
        <dbReference type="ARBA" id="ARBA00023172"/>
    </source>
</evidence>
<dbReference type="GO" id="GO:0000150">
    <property type="term" value="F:DNA strand exchange activity"/>
    <property type="evidence" value="ECO:0007669"/>
    <property type="project" value="InterPro"/>
</dbReference>
<name>A0A412PI83_9FIRM</name>
<accession>A0A412PI83</accession>
<dbReference type="Gene3D" id="3.90.1750.20">
    <property type="entry name" value="Putative Large Serine Recombinase, Chain B, Domain 2"/>
    <property type="match status" value="1"/>
</dbReference>
<dbReference type="AlphaFoldDB" id="A0A412PI83"/>
<dbReference type="Gene3D" id="3.40.50.1390">
    <property type="entry name" value="Resolvase, N-terminal catalytic domain"/>
    <property type="match status" value="1"/>
</dbReference>
<dbReference type="PROSITE" id="PS51736">
    <property type="entry name" value="RECOMBINASES_3"/>
    <property type="match status" value="1"/>
</dbReference>
<evidence type="ECO:0000259" key="3">
    <source>
        <dbReference type="PROSITE" id="PS51736"/>
    </source>
</evidence>
<organism evidence="5 6">
    <name type="scientific">Solobacterium moorei</name>
    <dbReference type="NCBI Taxonomy" id="102148"/>
    <lineage>
        <taxon>Bacteria</taxon>
        <taxon>Bacillati</taxon>
        <taxon>Bacillota</taxon>
        <taxon>Erysipelotrichia</taxon>
        <taxon>Erysipelotrichales</taxon>
        <taxon>Erysipelotrichaceae</taxon>
        <taxon>Solobacterium</taxon>
    </lineage>
</organism>
<dbReference type="RefSeq" id="WP_006526685.1">
    <property type="nucleotide sequence ID" value="NZ_CABJCF010000001.1"/>
</dbReference>
<dbReference type="SUPFAM" id="SSF53041">
    <property type="entry name" value="Resolvase-like"/>
    <property type="match status" value="1"/>
</dbReference>
<dbReference type="SMART" id="SM00857">
    <property type="entry name" value="Resolvase"/>
    <property type="match status" value="1"/>
</dbReference>
<dbReference type="InterPro" id="IPR011109">
    <property type="entry name" value="DNA_bind_recombinase_dom"/>
</dbReference>
<reference evidence="5 6" key="1">
    <citation type="submission" date="2018-08" db="EMBL/GenBank/DDBJ databases">
        <title>A genome reference for cultivated species of the human gut microbiota.</title>
        <authorList>
            <person name="Zou Y."/>
            <person name="Xue W."/>
            <person name="Luo G."/>
        </authorList>
    </citation>
    <scope>NUCLEOTIDE SEQUENCE [LARGE SCALE GENOMIC DNA]</scope>
    <source>
        <strain evidence="5 6">AF18-46</strain>
    </source>
</reference>
<dbReference type="PANTHER" id="PTHR30461:SF2">
    <property type="entry name" value="SERINE RECOMBINASE PINE-RELATED"/>
    <property type="match status" value="1"/>
</dbReference>
<proteinExistence type="predicted"/>
<dbReference type="GO" id="GO:0003677">
    <property type="term" value="F:DNA binding"/>
    <property type="evidence" value="ECO:0007669"/>
    <property type="project" value="UniProtKB-KW"/>
</dbReference>
<protein>
    <recommendedName>
        <fullName evidence="7">Recombinase family protein</fullName>
    </recommendedName>
</protein>
<dbReference type="PROSITE" id="PS51737">
    <property type="entry name" value="RECOMBINASE_DNA_BIND"/>
    <property type="match status" value="1"/>
</dbReference>
<dbReference type="Pfam" id="PF07508">
    <property type="entry name" value="Recombinase"/>
    <property type="match status" value="1"/>
</dbReference>
<keyword evidence="2" id="KW-0233">DNA recombination</keyword>
<dbReference type="PANTHER" id="PTHR30461">
    <property type="entry name" value="DNA-INVERTASE FROM LAMBDOID PROPHAGE"/>
    <property type="match status" value="1"/>
</dbReference>
<dbReference type="Pfam" id="PF00239">
    <property type="entry name" value="Resolvase"/>
    <property type="match status" value="1"/>
</dbReference>